<dbReference type="InterPro" id="IPR012338">
    <property type="entry name" value="Beta-lactam/transpept-like"/>
</dbReference>
<dbReference type="GO" id="GO:0008658">
    <property type="term" value="F:penicillin binding"/>
    <property type="evidence" value="ECO:0007669"/>
    <property type="project" value="InterPro"/>
</dbReference>
<evidence type="ECO:0000256" key="9">
    <source>
        <dbReference type="ARBA" id="ARBA00022801"/>
    </source>
</evidence>
<keyword evidence="14" id="KW-0511">Multifunctional enzyme</keyword>
<keyword evidence="10" id="KW-0133">Cell shape</keyword>
<evidence type="ECO:0000256" key="17">
    <source>
        <dbReference type="ARBA" id="ARBA00049902"/>
    </source>
</evidence>
<reference evidence="21 22" key="1">
    <citation type="journal article" date="2010" name="Int. J. Syst. Evol. Microbiol.">
        <title>Bacillus horneckiae sp. nov., isolated from a spacecraft-assembly clean room.</title>
        <authorList>
            <person name="Vaishampayan P."/>
            <person name="Probst A."/>
            <person name="Krishnamurthi S."/>
            <person name="Ghosh S."/>
            <person name="Osman S."/>
            <person name="McDowall A."/>
            <person name="Ruckmani A."/>
            <person name="Mayilraj S."/>
            <person name="Venkateswaran K."/>
        </authorList>
    </citation>
    <scope>NUCLEOTIDE SEQUENCE [LARGE SCALE GENOMIC DNA]</scope>
    <source>
        <strain evidence="22">1PO1SC</strain>
    </source>
</reference>
<dbReference type="PANTHER" id="PTHR32282">
    <property type="entry name" value="BINDING PROTEIN TRANSPEPTIDASE, PUTATIVE-RELATED"/>
    <property type="match status" value="1"/>
</dbReference>
<dbReference type="InterPro" id="IPR023346">
    <property type="entry name" value="Lysozyme-like_dom_sf"/>
</dbReference>
<accession>A0A2N0ZHM8</accession>
<dbReference type="GO" id="GO:0009252">
    <property type="term" value="P:peptidoglycan biosynthetic process"/>
    <property type="evidence" value="ECO:0007669"/>
    <property type="project" value="UniProtKB-KW"/>
</dbReference>
<evidence type="ECO:0000256" key="7">
    <source>
        <dbReference type="ARBA" id="ARBA00022679"/>
    </source>
</evidence>
<evidence type="ECO:0000256" key="3">
    <source>
        <dbReference type="ARBA" id="ARBA00022475"/>
    </source>
</evidence>
<evidence type="ECO:0000256" key="12">
    <source>
        <dbReference type="ARBA" id="ARBA00022989"/>
    </source>
</evidence>
<keyword evidence="7" id="KW-0808">Transferase</keyword>
<dbReference type="RefSeq" id="WP_066195772.1">
    <property type="nucleotide sequence ID" value="NZ_JARMMB010000038.1"/>
</dbReference>
<dbReference type="Gene3D" id="3.40.710.10">
    <property type="entry name" value="DD-peptidase/beta-lactamase superfamily"/>
    <property type="match status" value="1"/>
</dbReference>
<keyword evidence="11" id="KW-0573">Peptidoglycan synthesis</keyword>
<keyword evidence="4" id="KW-0121">Carboxypeptidase</keyword>
<dbReference type="Pfam" id="PF00905">
    <property type="entry name" value="Transpeptidase"/>
    <property type="match status" value="1"/>
</dbReference>
<gene>
    <name evidence="21" type="ORF">CWS20_10955</name>
</gene>
<dbReference type="SUPFAM" id="SSF56601">
    <property type="entry name" value="beta-lactamase/transpeptidase-like"/>
    <property type="match status" value="1"/>
</dbReference>
<dbReference type="GO" id="GO:0030288">
    <property type="term" value="C:outer membrane-bounded periplasmic space"/>
    <property type="evidence" value="ECO:0007669"/>
    <property type="project" value="TreeGrafter"/>
</dbReference>
<evidence type="ECO:0000256" key="15">
    <source>
        <dbReference type="ARBA" id="ARBA00023316"/>
    </source>
</evidence>
<dbReference type="GO" id="GO:0008955">
    <property type="term" value="F:peptidoglycan glycosyltransferase activity"/>
    <property type="evidence" value="ECO:0007669"/>
    <property type="project" value="UniProtKB-EC"/>
</dbReference>
<dbReference type="PROSITE" id="PS51257">
    <property type="entry name" value="PROKAR_LIPOPROTEIN"/>
    <property type="match status" value="1"/>
</dbReference>
<evidence type="ECO:0000256" key="10">
    <source>
        <dbReference type="ARBA" id="ARBA00022960"/>
    </source>
</evidence>
<keyword evidence="6" id="KW-0328">Glycosyltransferase</keyword>
<comment type="similarity">
    <text evidence="1">In the C-terminal section; belongs to the transpeptidase family.</text>
</comment>
<dbReference type="InterPro" id="IPR050396">
    <property type="entry name" value="Glycosyltr_51/Transpeptidase"/>
</dbReference>
<evidence type="ECO:0000256" key="4">
    <source>
        <dbReference type="ARBA" id="ARBA00022645"/>
    </source>
</evidence>
<dbReference type="InterPro" id="IPR001264">
    <property type="entry name" value="Glyco_trans_51"/>
</dbReference>
<evidence type="ECO:0000256" key="5">
    <source>
        <dbReference type="ARBA" id="ARBA00022670"/>
    </source>
</evidence>
<evidence type="ECO:0000256" key="6">
    <source>
        <dbReference type="ARBA" id="ARBA00022676"/>
    </source>
</evidence>
<evidence type="ECO:0000256" key="13">
    <source>
        <dbReference type="ARBA" id="ARBA00023136"/>
    </source>
</evidence>
<organism evidence="21 22">
    <name type="scientific">Cytobacillus horneckiae</name>
    <dbReference type="NCBI Taxonomy" id="549687"/>
    <lineage>
        <taxon>Bacteria</taxon>
        <taxon>Bacillati</taxon>
        <taxon>Bacillota</taxon>
        <taxon>Bacilli</taxon>
        <taxon>Bacillales</taxon>
        <taxon>Bacillaceae</taxon>
        <taxon>Cytobacillus</taxon>
    </lineage>
</organism>
<keyword evidence="5" id="KW-0645">Protease</keyword>
<dbReference type="InterPro" id="IPR036950">
    <property type="entry name" value="PBP_transglycosylase"/>
</dbReference>
<dbReference type="NCBIfam" id="TIGR02074">
    <property type="entry name" value="PBP_1a_fam"/>
    <property type="match status" value="1"/>
</dbReference>
<evidence type="ECO:0000256" key="14">
    <source>
        <dbReference type="ARBA" id="ARBA00023268"/>
    </source>
</evidence>
<evidence type="ECO:0000256" key="2">
    <source>
        <dbReference type="ARBA" id="ARBA00007739"/>
    </source>
</evidence>
<dbReference type="GO" id="GO:0008360">
    <property type="term" value="P:regulation of cell shape"/>
    <property type="evidence" value="ECO:0007669"/>
    <property type="project" value="UniProtKB-KW"/>
</dbReference>
<dbReference type="AlphaFoldDB" id="A0A2N0ZHM8"/>
<name>A0A2N0ZHM8_9BACI</name>
<evidence type="ECO:0000256" key="16">
    <source>
        <dbReference type="ARBA" id="ARBA00034000"/>
    </source>
</evidence>
<feature type="coiled-coil region" evidence="18">
    <location>
        <begin position="626"/>
        <end position="655"/>
    </location>
</feature>
<evidence type="ECO:0000259" key="20">
    <source>
        <dbReference type="Pfam" id="PF00912"/>
    </source>
</evidence>
<feature type="domain" description="Glycosyl transferase family 51" evidence="20">
    <location>
        <begin position="67"/>
        <end position="240"/>
    </location>
</feature>
<keyword evidence="15" id="KW-0961">Cell wall biogenesis/degradation</keyword>
<keyword evidence="8" id="KW-0812">Transmembrane</keyword>
<feature type="domain" description="Penicillin-binding protein transpeptidase" evidence="19">
    <location>
        <begin position="336"/>
        <end position="612"/>
    </location>
</feature>
<dbReference type="Gene3D" id="6.20.370.110">
    <property type="match status" value="1"/>
</dbReference>
<evidence type="ECO:0000313" key="22">
    <source>
        <dbReference type="Proteomes" id="UP000233343"/>
    </source>
</evidence>
<evidence type="ECO:0000256" key="11">
    <source>
        <dbReference type="ARBA" id="ARBA00022984"/>
    </source>
</evidence>
<dbReference type="PANTHER" id="PTHR32282:SF32">
    <property type="entry name" value="PENICILLIN-BINDING PROTEIN 2A"/>
    <property type="match status" value="1"/>
</dbReference>
<evidence type="ECO:0000256" key="8">
    <source>
        <dbReference type="ARBA" id="ARBA00022692"/>
    </source>
</evidence>
<dbReference type="InterPro" id="IPR001460">
    <property type="entry name" value="PCN-bd_Tpept"/>
</dbReference>
<comment type="catalytic activity">
    <reaction evidence="16">
        <text>Preferential cleavage: (Ac)2-L-Lys-D-Ala-|-D-Ala. Also transpeptidation of peptidyl-alanyl moieties that are N-acyl substituents of D-alanine.</text>
        <dbReference type="EC" id="3.4.16.4"/>
    </reaction>
</comment>
<evidence type="ECO:0000259" key="19">
    <source>
        <dbReference type="Pfam" id="PF00905"/>
    </source>
</evidence>
<dbReference type="SUPFAM" id="SSF53955">
    <property type="entry name" value="Lysozyme-like"/>
    <property type="match status" value="1"/>
</dbReference>
<keyword evidence="18" id="KW-0175">Coiled coil</keyword>
<dbReference type="Pfam" id="PF00912">
    <property type="entry name" value="Transgly"/>
    <property type="match status" value="1"/>
</dbReference>
<dbReference type="EMBL" id="PISD01000020">
    <property type="protein sequence ID" value="PKG29025.1"/>
    <property type="molecule type" value="Genomic_DNA"/>
</dbReference>
<comment type="catalytic activity">
    <reaction evidence="17">
        <text>[GlcNAc-(1-&gt;4)-Mur2Ac(oyl-L-Ala-gamma-D-Glu-L-Lys-D-Ala-D-Ala)](n)-di-trans,octa-cis-undecaprenyl diphosphate + beta-D-GlcNAc-(1-&gt;4)-Mur2Ac(oyl-L-Ala-gamma-D-Glu-L-Lys-D-Ala-D-Ala)-di-trans,octa-cis-undecaprenyl diphosphate = [GlcNAc-(1-&gt;4)-Mur2Ac(oyl-L-Ala-gamma-D-Glu-L-Lys-D-Ala-D-Ala)](n+1)-di-trans,octa-cis-undecaprenyl diphosphate + di-trans,octa-cis-undecaprenyl diphosphate + H(+)</text>
        <dbReference type="Rhea" id="RHEA:23708"/>
        <dbReference type="Rhea" id="RHEA-COMP:9602"/>
        <dbReference type="Rhea" id="RHEA-COMP:9603"/>
        <dbReference type="ChEBI" id="CHEBI:15378"/>
        <dbReference type="ChEBI" id="CHEBI:58405"/>
        <dbReference type="ChEBI" id="CHEBI:60033"/>
        <dbReference type="ChEBI" id="CHEBI:78435"/>
        <dbReference type="EC" id="2.4.99.28"/>
    </reaction>
</comment>
<sequence length="672" mass="75401">MERSSWYKNMKSIWKRFHFTQILLLLGCLFALIILIFIYPFSSKADISAIETGLSQPTIIYDKNGDEASKISANKNEGVYIDDIPEHMKNAVIAIEDHRFYEHNGVDYKGIGRALVRNIKAGQIVEGGSTITQQLTKNALLTSEKTYERKIEEIFLSREIERKYSKNEILQMYLNQIYFGEGAYGIKRAAQKYYAKDVEELTLSESALLAGLIKAPSSINPYQDEEKALQRKDVVLNQMKKHGFITEEELEKAKAEELVFNDGGGDPLKGKYPYYVDAVLEEAMDTYDLNLDDLLTKGYHIYTELDPAMQAMVEKTYTNDSLFPESTGERQVQSGAIFIEPTSGGIQALSGGRGEHTLLGHNRAIHRVGQPGSTMKPIVPYAVAVEEGWNITDELKDEKMDFGDYSPNNYSGTYKGKVPMYEAVKDSLNLPAVWLYNEIGIEKGTKMAESFGIPEEAINPNLGLALGGTNVGVSPQNMAEAYSVFANDGVRVKSHTITKIDDQEGNTIAEWDGNKEEVISKESADKITSMLLGVVDYGTGKAAKIQGREVAGKTGSTQLPIEGTNGTKDQWFVGYTPQLVGAVWVGYDQSDENHYLTTTSSEGTAPLFKEMMSNALTDKEVQSFNVQKVDGLIQQQQQQEQRKEREERIQSEIQRFGDWFQQGRDRIDEWFR</sequence>
<dbReference type="Gene3D" id="1.10.3810.10">
    <property type="entry name" value="Biosynthetic peptidoglycan transglycosylase-like"/>
    <property type="match status" value="1"/>
</dbReference>
<keyword evidence="3" id="KW-1003">Cell membrane</keyword>
<protein>
    <submittedName>
        <fullName evidence="21">Penicillin-binding protein</fullName>
    </submittedName>
</protein>
<comment type="similarity">
    <text evidence="2">In the N-terminal section; belongs to the glycosyltransferase 51 family.</text>
</comment>
<evidence type="ECO:0000256" key="1">
    <source>
        <dbReference type="ARBA" id="ARBA00007090"/>
    </source>
</evidence>
<keyword evidence="22" id="KW-1185">Reference proteome</keyword>
<evidence type="ECO:0000313" key="21">
    <source>
        <dbReference type="EMBL" id="PKG29025.1"/>
    </source>
</evidence>
<keyword evidence="13" id="KW-0472">Membrane</keyword>
<dbReference type="FunFam" id="1.10.3810.10:FF:000001">
    <property type="entry name" value="Penicillin-binding protein 1A"/>
    <property type="match status" value="1"/>
</dbReference>
<dbReference type="GO" id="GO:0071555">
    <property type="term" value="P:cell wall organization"/>
    <property type="evidence" value="ECO:0007669"/>
    <property type="project" value="UniProtKB-KW"/>
</dbReference>
<evidence type="ECO:0000256" key="18">
    <source>
        <dbReference type="SAM" id="Coils"/>
    </source>
</evidence>
<comment type="caution">
    <text evidence="21">The sequence shown here is derived from an EMBL/GenBank/DDBJ whole genome shotgun (WGS) entry which is preliminary data.</text>
</comment>
<dbReference type="GO" id="GO:0006508">
    <property type="term" value="P:proteolysis"/>
    <property type="evidence" value="ECO:0007669"/>
    <property type="project" value="UniProtKB-KW"/>
</dbReference>
<dbReference type="Proteomes" id="UP000233343">
    <property type="component" value="Unassembled WGS sequence"/>
</dbReference>
<proteinExistence type="inferred from homology"/>
<keyword evidence="9" id="KW-0378">Hydrolase</keyword>
<keyword evidence="12" id="KW-1133">Transmembrane helix</keyword>
<dbReference type="GO" id="GO:0009002">
    <property type="term" value="F:serine-type D-Ala-D-Ala carboxypeptidase activity"/>
    <property type="evidence" value="ECO:0007669"/>
    <property type="project" value="UniProtKB-EC"/>
</dbReference>